<keyword evidence="1" id="KW-0812">Transmembrane</keyword>
<dbReference type="eggNOG" id="ENOG502T3TX">
    <property type="taxonomic scope" value="Eukaryota"/>
</dbReference>
<gene>
    <name evidence="2" type="primary">Dgri\GH22674</name>
    <name evidence="2" type="ORF">Dgri_GH22674</name>
</gene>
<feature type="transmembrane region" description="Helical" evidence="1">
    <location>
        <begin position="119"/>
        <end position="144"/>
    </location>
</feature>
<feature type="transmembrane region" description="Helical" evidence="1">
    <location>
        <begin position="68"/>
        <end position="88"/>
    </location>
</feature>
<dbReference type="AlphaFoldDB" id="B4JVH6"/>
<dbReference type="EMBL" id="CH916375">
    <property type="protein sequence ID" value="EDV98444.1"/>
    <property type="molecule type" value="Genomic_DNA"/>
</dbReference>
<evidence type="ECO:0000313" key="3">
    <source>
        <dbReference type="Proteomes" id="UP000001070"/>
    </source>
</evidence>
<dbReference type="InParanoid" id="B4JVH6"/>
<dbReference type="PANTHER" id="PTHR36694:SF11">
    <property type="entry name" value="LP21121P-RELATED"/>
    <property type="match status" value="1"/>
</dbReference>
<feature type="transmembrane region" description="Helical" evidence="1">
    <location>
        <begin position="26"/>
        <end position="47"/>
    </location>
</feature>
<dbReference type="HOGENOM" id="CLU_095447_0_0_1"/>
<protein>
    <submittedName>
        <fullName evidence="2">GH22674</fullName>
    </submittedName>
</protein>
<accession>B4JVH6</accession>
<dbReference type="KEGG" id="dgr:6568844"/>
<dbReference type="Proteomes" id="UP000001070">
    <property type="component" value="Unassembled WGS sequence"/>
</dbReference>
<keyword evidence="1" id="KW-0472">Membrane</keyword>
<reference evidence="2 3" key="1">
    <citation type="journal article" date="2007" name="Nature">
        <title>Evolution of genes and genomes on the Drosophila phylogeny.</title>
        <authorList>
            <consortium name="Drosophila 12 Genomes Consortium"/>
            <person name="Clark A.G."/>
            <person name="Eisen M.B."/>
            <person name="Smith D.R."/>
            <person name="Bergman C.M."/>
            <person name="Oliver B."/>
            <person name="Markow T.A."/>
            <person name="Kaufman T.C."/>
            <person name="Kellis M."/>
            <person name="Gelbart W."/>
            <person name="Iyer V.N."/>
            <person name="Pollard D.A."/>
            <person name="Sackton T.B."/>
            <person name="Larracuente A.M."/>
            <person name="Singh N.D."/>
            <person name="Abad J.P."/>
            <person name="Abt D.N."/>
            <person name="Adryan B."/>
            <person name="Aguade M."/>
            <person name="Akashi H."/>
            <person name="Anderson W.W."/>
            <person name="Aquadro C.F."/>
            <person name="Ardell D.H."/>
            <person name="Arguello R."/>
            <person name="Artieri C.G."/>
            <person name="Barbash D.A."/>
            <person name="Barker D."/>
            <person name="Barsanti P."/>
            <person name="Batterham P."/>
            <person name="Batzoglou S."/>
            <person name="Begun D."/>
            <person name="Bhutkar A."/>
            <person name="Blanco E."/>
            <person name="Bosak S.A."/>
            <person name="Bradley R.K."/>
            <person name="Brand A.D."/>
            <person name="Brent M.R."/>
            <person name="Brooks A.N."/>
            <person name="Brown R.H."/>
            <person name="Butlin R.K."/>
            <person name="Caggese C."/>
            <person name="Calvi B.R."/>
            <person name="Bernardo de Carvalho A."/>
            <person name="Caspi A."/>
            <person name="Castrezana S."/>
            <person name="Celniker S.E."/>
            <person name="Chang J.L."/>
            <person name="Chapple C."/>
            <person name="Chatterji S."/>
            <person name="Chinwalla A."/>
            <person name="Civetta A."/>
            <person name="Clifton S.W."/>
            <person name="Comeron J.M."/>
            <person name="Costello J.C."/>
            <person name="Coyne J.A."/>
            <person name="Daub J."/>
            <person name="David R.G."/>
            <person name="Delcher A.L."/>
            <person name="Delehaunty K."/>
            <person name="Do C.B."/>
            <person name="Ebling H."/>
            <person name="Edwards K."/>
            <person name="Eickbush T."/>
            <person name="Evans J.D."/>
            <person name="Filipski A."/>
            <person name="Findeiss S."/>
            <person name="Freyhult E."/>
            <person name="Fulton L."/>
            <person name="Fulton R."/>
            <person name="Garcia A.C."/>
            <person name="Gardiner A."/>
            <person name="Garfield D.A."/>
            <person name="Garvin B.E."/>
            <person name="Gibson G."/>
            <person name="Gilbert D."/>
            <person name="Gnerre S."/>
            <person name="Godfrey J."/>
            <person name="Good R."/>
            <person name="Gotea V."/>
            <person name="Gravely B."/>
            <person name="Greenberg A.J."/>
            <person name="Griffiths-Jones S."/>
            <person name="Gross S."/>
            <person name="Guigo R."/>
            <person name="Gustafson E.A."/>
            <person name="Haerty W."/>
            <person name="Hahn M.W."/>
            <person name="Halligan D.L."/>
            <person name="Halpern A.L."/>
            <person name="Halter G.M."/>
            <person name="Han M.V."/>
            <person name="Heger A."/>
            <person name="Hillier L."/>
            <person name="Hinrichs A.S."/>
            <person name="Holmes I."/>
            <person name="Hoskins R.A."/>
            <person name="Hubisz M.J."/>
            <person name="Hultmark D."/>
            <person name="Huntley M.A."/>
            <person name="Jaffe D.B."/>
            <person name="Jagadeeshan S."/>
            <person name="Jeck W.R."/>
            <person name="Johnson J."/>
            <person name="Jones C.D."/>
            <person name="Jordan W.C."/>
            <person name="Karpen G.H."/>
            <person name="Kataoka E."/>
            <person name="Keightley P.D."/>
            <person name="Kheradpour P."/>
            <person name="Kirkness E.F."/>
            <person name="Koerich L.B."/>
            <person name="Kristiansen K."/>
            <person name="Kudrna D."/>
            <person name="Kulathinal R.J."/>
            <person name="Kumar S."/>
            <person name="Kwok R."/>
            <person name="Lander E."/>
            <person name="Langley C.H."/>
            <person name="Lapoint R."/>
            <person name="Lazzaro B.P."/>
            <person name="Lee S.J."/>
            <person name="Levesque L."/>
            <person name="Li R."/>
            <person name="Lin C.F."/>
            <person name="Lin M.F."/>
            <person name="Lindblad-Toh K."/>
            <person name="Llopart A."/>
            <person name="Long M."/>
            <person name="Low L."/>
            <person name="Lozovsky E."/>
            <person name="Lu J."/>
            <person name="Luo M."/>
            <person name="Machado C.A."/>
            <person name="Makalowski W."/>
            <person name="Marzo M."/>
            <person name="Matsuda M."/>
            <person name="Matzkin L."/>
            <person name="McAllister B."/>
            <person name="McBride C.S."/>
            <person name="McKernan B."/>
            <person name="McKernan K."/>
            <person name="Mendez-Lago M."/>
            <person name="Minx P."/>
            <person name="Mollenhauer M.U."/>
            <person name="Montooth K."/>
            <person name="Mount S.M."/>
            <person name="Mu X."/>
            <person name="Myers E."/>
            <person name="Negre B."/>
            <person name="Newfeld S."/>
            <person name="Nielsen R."/>
            <person name="Noor M.A."/>
            <person name="O'Grady P."/>
            <person name="Pachter L."/>
            <person name="Papaceit M."/>
            <person name="Parisi M.J."/>
            <person name="Parisi M."/>
            <person name="Parts L."/>
            <person name="Pedersen J.S."/>
            <person name="Pesole G."/>
            <person name="Phillippy A.M."/>
            <person name="Ponting C.P."/>
            <person name="Pop M."/>
            <person name="Porcelli D."/>
            <person name="Powell J.R."/>
            <person name="Prohaska S."/>
            <person name="Pruitt K."/>
            <person name="Puig M."/>
            <person name="Quesneville H."/>
            <person name="Ram K.R."/>
            <person name="Rand D."/>
            <person name="Rasmussen M.D."/>
            <person name="Reed L.K."/>
            <person name="Reenan R."/>
            <person name="Reily A."/>
            <person name="Remington K.A."/>
            <person name="Rieger T.T."/>
            <person name="Ritchie M.G."/>
            <person name="Robin C."/>
            <person name="Rogers Y.H."/>
            <person name="Rohde C."/>
            <person name="Rozas J."/>
            <person name="Rubenfield M.J."/>
            <person name="Ruiz A."/>
            <person name="Russo S."/>
            <person name="Salzberg S.L."/>
            <person name="Sanchez-Gracia A."/>
            <person name="Saranga D.J."/>
            <person name="Sato H."/>
            <person name="Schaeffer S.W."/>
            <person name="Schatz M.C."/>
            <person name="Schlenke T."/>
            <person name="Schwartz R."/>
            <person name="Segarra C."/>
            <person name="Singh R.S."/>
            <person name="Sirot L."/>
            <person name="Sirota M."/>
            <person name="Sisneros N.B."/>
            <person name="Smith C.D."/>
            <person name="Smith T.F."/>
            <person name="Spieth J."/>
            <person name="Stage D.E."/>
            <person name="Stark A."/>
            <person name="Stephan W."/>
            <person name="Strausberg R.L."/>
            <person name="Strempel S."/>
            <person name="Sturgill D."/>
            <person name="Sutton G."/>
            <person name="Sutton G.G."/>
            <person name="Tao W."/>
            <person name="Teichmann S."/>
            <person name="Tobari Y.N."/>
            <person name="Tomimura Y."/>
            <person name="Tsolas J.M."/>
            <person name="Valente V.L."/>
            <person name="Venter E."/>
            <person name="Venter J.C."/>
            <person name="Vicario S."/>
            <person name="Vieira F.G."/>
            <person name="Vilella A.J."/>
            <person name="Villasante A."/>
            <person name="Walenz B."/>
            <person name="Wang J."/>
            <person name="Wasserman M."/>
            <person name="Watts T."/>
            <person name="Wilson D."/>
            <person name="Wilson R.K."/>
            <person name="Wing R.A."/>
            <person name="Wolfner M.F."/>
            <person name="Wong A."/>
            <person name="Wong G.K."/>
            <person name="Wu C.I."/>
            <person name="Wu G."/>
            <person name="Yamamoto D."/>
            <person name="Yang H.P."/>
            <person name="Yang S.P."/>
            <person name="Yorke J.A."/>
            <person name="Yoshida K."/>
            <person name="Zdobnov E."/>
            <person name="Zhang P."/>
            <person name="Zhang Y."/>
            <person name="Zimin A.V."/>
            <person name="Baldwin J."/>
            <person name="Abdouelleil A."/>
            <person name="Abdulkadir J."/>
            <person name="Abebe A."/>
            <person name="Abera B."/>
            <person name="Abreu J."/>
            <person name="Acer S.C."/>
            <person name="Aftuck L."/>
            <person name="Alexander A."/>
            <person name="An P."/>
            <person name="Anderson E."/>
            <person name="Anderson S."/>
            <person name="Arachi H."/>
            <person name="Azer M."/>
            <person name="Bachantsang P."/>
            <person name="Barry A."/>
            <person name="Bayul T."/>
            <person name="Berlin A."/>
            <person name="Bessette D."/>
            <person name="Bloom T."/>
            <person name="Blye J."/>
            <person name="Boguslavskiy L."/>
            <person name="Bonnet C."/>
            <person name="Boukhgalter B."/>
            <person name="Bourzgui I."/>
            <person name="Brown A."/>
            <person name="Cahill P."/>
            <person name="Channer S."/>
            <person name="Cheshatsang Y."/>
            <person name="Chuda L."/>
            <person name="Citroen M."/>
            <person name="Collymore A."/>
            <person name="Cooke P."/>
            <person name="Costello M."/>
            <person name="D'Aco K."/>
            <person name="Daza R."/>
            <person name="De Haan G."/>
            <person name="DeGray S."/>
            <person name="DeMaso C."/>
            <person name="Dhargay N."/>
            <person name="Dooley K."/>
            <person name="Dooley E."/>
            <person name="Doricent M."/>
            <person name="Dorje P."/>
            <person name="Dorjee K."/>
            <person name="Dupes A."/>
            <person name="Elong R."/>
            <person name="Falk J."/>
            <person name="Farina A."/>
            <person name="Faro S."/>
            <person name="Ferguson D."/>
            <person name="Fisher S."/>
            <person name="Foley C.D."/>
            <person name="Franke A."/>
            <person name="Friedrich D."/>
            <person name="Gadbois L."/>
            <person name="Gearin G."/>
            <person name="Gearin C.R."/>
            <person name="Giannoukos G."/>
            <person name="Goode T."/>
            <person name="Graham J."/>
            <person name="Grandbois E."/>
            <person name="Grewal S."/>
            <person name="Gyaltsen K."/>
            <person name="Hafez N."/>
            <person name="Hagos B."/>
            <person name="Hall J."/>
            <person name="Henson C."/>
            <person name="Hollinger A."/>
            <person name="Honan T."/>
            <person name="Huard M.D."/>
            <person name="Hughes L."/>
            <person name="Hurhula B."/>
            <person name="Husby M.E."/>
            <person name="Kamat A."/>
            <person name="Kanga B."/>
            <person name="Kashin S."/>
            <person name="Khazanovich D."/>
            <person name="Kisner P."/>
            <person name="Lance K."/>
            <person name="Lara M."/>
            <person name="Lee W."/>
            <person name="Lennon N."/>
            <person name="Letendre F."/>
            <person name="LeVine R."/>
            <person name="Lipovsky A."/>
            <person name="Liu X."/>
            <person name="Liu J."/>
            <person name="Liu S."/>
            <person name="Lokyitsang T."/>
            <person name="Lokyitsang Y."/>
            <person name="Lubonja R."/>
            <person name="Lui A."/>
            <person name="MacDonald P."/>
            <person name="Magnisalis V."/>
            <person name="Maru K."/>
            <person name="Matthews C."/>
            <person name="McCusker W."/>
            <person name="McDonough S."/>
            <person name="Mehta T."/>
            <person name="Meldrim J."/>
            <person name="Meneus L."/>
            <person name="Mihai O."/>
            <person name="Mihalev A."/>
            <person name="Mihova T."/>
            <person name="Mittelman R."/>
            <person name="Mlenga V."/>
            <person name="Montmayeur A."/>
            <person name="Mulrain L."/>
            <person name="Navidi A."/>
            <person name="Naylor J."/>
            <person name="Negash T."/>
            <person name="Nguyen T."/>
            <person name="Nguyen N."/>
            <person name="Nicol R."/>
            <person name="Norbu C."/>
            <person name="Norbu N."/>
            <person name="Novod N."/>
            <person name="O'Neill B."/>
            <person name="Osman S."/>
            <person name="Markiewicz E."/>
            <person name="Oyono O.L."/>
            <person name="Patti C."/>
            <person name="Phunkhang P."/>
            <person name="Pierre F."/>
            <person name="Priest M."/>
            <person name="Raghuraman S."/>
            <person name="Rege F."/>
            <person name="Reyes R."/>
            <person name="Rise C."/>
            <person name="Rogov P."/>
            <person name="Ross K."/>
            <person name="Ryan E."/>
            <person name="Settipalli S."/>
            <person name="Shea T."/>
            <person name="Sherpa N."/>
            <person name="Shi L."/>
            <person name="Shih D."/>
            <person name="Sparrow T."/>
            <person name="Spaulding J."/>
            <person name="Stalker J."/>
            <person name="Stange-Thomann N."/>
            <person name="Stavropoulos S."/>
            <person name="Stone C."/>
            <person name="Strader C."/>
            <person name="Tesfaye S."/>
            <person name="Thomson T."/>
            <person name="Thoulutsang Y."/>
            <person name="Thoulutsang D."/>
            <person name="Topham K."/>
            <person name="Topping I."/>
            <person name="Tsamla T."/>
            <person name="Vassiliev H."/>
            <person name="Vo A."/>
            <person name="Wangchuk T."/>
            <person name="Wangdi T."/>
            <person name="Weiand M."/>
            <person name="Wilkinson J."/>
            <person name="Wilson A."/>
            <person name="Yadav S."/>
            <person name="Young G."/>
            <person name="Yu Q."/>
            <person name="Zembek L."/>
            <person name="Zhong D."/>
            <person name="Zimmer A."/>
            <person name="Zwirko Z."/>
            <person name="Jaffe D.B."/>
            <person name="Alvarez P."/>
            <person name="Brockman W."/>
            <person name="Butler J."/>
            <person name="Chin C."/>
            <person name="Gnerre S."/>
            <person name="Grabherr M."/>
            <person name="Kleber M."/>
            <person name="Mauceli E."/>
            <person name="MacCallum I."/>
        </authorList>
    </citation>
    <scope>NUCLEOTIDE SEQUENCE [LARGE SCALE GENOMIC DNA]</scope>
    <source>
        <strain evidence="3">Tucson 15287-2541.00</strain>
    </source>
</reference>
<dbReference type="FunCoup" id="B4JVH6">
    <property type="interactions" value="7"/>
</dbReference>
<proteinExistence type="predicted"/>
<keyword evidence="3" id="KW-1185">Reference proteome</keyword>
<sequence>MACRCKYFIKILNKCCFCFSLRTGTLLLGCIFLTWFVYLCLGSAFLMECIFPNEYQREVYGPPAAPKTTMVFSFFGIIAAAMVCIGVHNNNELLFVPFLVLTPFYILAHILAMIVYAFVWVIVILFVITILVMIYAWMVIFSYFTELHYAFDDEQPQHTTYI</sequence>
<dbReference type="PANTHER" id="PTHR36694">
    <property type="entry name" value="PASIFLORA 1, ISOFORM A-RELATED"/>
    <property type="match status" value="1"/>
</dbReference>
<dbReference type="OMA" id="CLGSAFM"/>
<dbReference type="OrthoDB" id="7808378at2759"/>
<evidence type="ECO:0000313" key="2">
    <source>
        <dbReference type="EMBL" id="EDV98444.1"/>
    </source>
</evidence>
<organism evidence="3">
    <name type="scientific">Drosophila grimshawi</name>
    <name type="common">Hawaiian fruit fly</name>
    <name type="synonym">Idiomyia grimshawi</name>
    <dbReference type="NCBI Taxonomy" id="7222"/>
    <lineage>
        <taxon>Eukaryota</taxon>
        <taxon>Metazoa</taxon>
        <taxon>Ecdysozoa</taxon>
        <taxon>Arthropoda</taxon>
        <taxon>Hexapoda</taxon>
        <taxon>Insecta</taxon>
        <taxon>Pterygota</taxon>
        <taxon>Neoptera</taxon>
        <taxon>Endopterygota</taxon>
        <taxon>Diptera</taxon>
        <taxon>Brachycera</taxon>
        <taxon>Muscomorpha</taxon>
        <taxon>Ephydroidea</taxon>
        <taxon>Drosophilidae</taxon>
        <taxon>Drosophila</taxon>
        <taxon>Hawaiian Drosophila</taxon>
    </lineage>
</organism>
<name>B4JVH6_DROGR</name>
<dbReference type="PhylomeDB" id="B4JVH6"/>
<keyword evidence="1" id="KW-1133">Transmembrane helix</keyword>
<feature type="transmembrane region" description="Helical" evidence="1">
    <location>
        <begin position="94"/>
        <end position="112"/>
    </location>
</feature>
<evidence type="ECO:0000256" key="1">
    <source>
        <dbReference type="SAM" id="Phobius"/>
    </source>
</evidence>